<sequence>MSYEITLIGLAVGLLVGLIGVGGAALLMPISVLICIKPSIAVGTDLVYNSIIKLFGTVQHVRQKTVEYKLMKYLAMGSIPGAIAATILLQTYESMYRDQEKLIKQSLGFVLLLVAISMILVSFLRKGENRKEVEIHELPFRMPVQAVYKFTQDQDDRRIVAGTIDAGDEIIFYPSGKKHCKKY</sequence>
<dbReference type="AlphaFoldDB" id="A0A926QHM5"/>
<dbReference type="Gene3D" id="2.40.30.10">
    <property type="entry name" value="Translation factors"/>
    <property type="match status" value="1"/>
</dbReference>
<keyword evidence="4 6" id="KW-1133">Transmembrane helix</keyword>
<gene>
    <name evidence="7" type="ORF">ICC18_06230</name>
</gene>
<evidence type="ECO:0000256" key="6">
    <source>
        <dbReference type="RuleBase" id="RU363041"/>
    </source>
</evidence>
<organism evidence="7 8">
    <name type="scientific">Paenibacillus sedimenti</name>
    <dbReference type="NCBI Taxonomy" id="2770274"/>
    <lineage>
        <taxon>Bacteria</taxon>
        <taxon>Bacillati</taxon>
        <taxon>Bacillota</taxon>
        <taxon>Bacilli</taxon>
        <taxon>Bacillales</taxon>
        <taxon>Paenibacillaceae</taxon>
        <taxon>Paenibacillus</taxon>
    </lineage>
</organism>
<keyword evidence="3 6" id="KW-0812">Transmembrane</keyword>
<dbReference type="Pfam" id="PF01925">
    <property type="entry name" value="TauE"/>
    <property type="match status" value="1"/>
</dbReference>
<dbReference type="PANTHER" id="PTHR43701:SF2">
    <property type="entry name" value="MEMBRANE TRANSPORTER PROTEIN YJNA-RELATED"/>
    <property type="match status" value="1"/>
</dbReference>
<evidence type="ECO:0000256" key="4">
    <source>
        <dbReference type="ARBA" id="ARBA00022989"/>
    </source>
</evidence>
<keyword evidence="6" id="KW-1003">Cell membrane</keyword>
<keyword evidence="5 6" id="KW-0472">Membrane</keyword>
<evidence type="ECO:0000313" key="8">
    <source>
        <dbReference type="Proteomes" id="UP000650466"/>
    </source>
</evidence>
<evidence type="ECO:0000256" key="5">
    <source>
        <dbReference type="ARBA" id="ARBA00023136"/>
    </source>
</evidence>
<feature type="transmembrane region" description="Helical" evidence="6">
    <location>
        <begin position="6"/>
        <end position="27"/>
    </location>
</feature>
<dbReference type="Proteomes" id="UP000650466">
    <property type="component" value="Unassembled WGS sequence"/>
</dbReference>
<evidence type="ECO:0000256" key="1">
    <source>
        <dbReference type="ARBA" id="ARBA00004141"/>
    </source>
</evidence>
<dbReference type="SUPFAM" id="SSF50447">
    <property type="entry name" value="Translation proteins"/>
    <property type="match status" value="1"/>
</dbReference>
<evidence type="ECO:0000313" key="7">
    <source>
        <dbReference type="EMBL" id="MBD0379706.1"/>
    </source>
</evidence>
<protein>
    <recommendedName>
        <fullName evidence="6">Probable membrane transporter protein</fullName>
    </recommendedName>
</protein>
<dbReference type="InterPro" id="IPR051598">
    <property type="entry name" value="TSUP/Inactive_protease-like"/>
</dbReference>
<comment type="caution">
    <text evidence="7">The sequence shown here is derived from an EMBL/GenBank/DDBJ whole genome shotgun (WGS) entry which is preliminary data.</text>
</comment>
<dbReference type="GO" id="GO:0005886">
    <property type="term" value="C:plasma membrane"/>
    <property type="evidence" value="ECO:0007669"/>
    <property type="project" value="UniProtKB-SubCell"/>
</dbReference>
<dbReference type="InterPro" id="IPR009000">
    <property type="entry name" value="Transl_B-barrel_sf"/>
</dbReference>
<feature type="transmembrane region" description="Helical" evidence="6">
    <location>
        <begin position="70"/>
        <end position="90"/>
    </location>
</feature>
<comment type="similarity">
    <text evidence="2 6">Belongs to the 4-toluene sulfonate uptake permease (TSUP) (TC 2.A.102) family.</text>
</comment>
<dbReference type="PANTHER" id="PTHR43701">
    <property type="entry name" value="MEMBRANE TRANSPORTER PROTEIN MJ0441-RELATED"/>
    <property type="match status" value="1"/>
</dbReference>
<accession>A0A926QHM5</accession>
<comment type="subcellular location">
    <subcellularLocation>
        <location evidence="6">Cell membrane</location>
        <topology evidence="6">Multi-pass membrane protein</topology>
    </subcellularLocation>
    <subcellularLocation>
        <location evidence="1">Membrane</location>
        <topology evidence="1">Multi-pass membrane protein</topology>
    </subcellularLocation>
</comment>
<evidence type="ECO:0000256" key="3">
    <source>
        <dbReference type="ARBA" id="ARBA00022692"/>
    </source>
</evidence>
<name>A0A926QHM5_9BACL</name>
<feature type="transmembrane region" description="Helical" evidence="6">
    <location>
        <begin position="102"/>
        <end position="124"/>
    </location>
</feature>
<dbReference type="InterPro" id="IPR002781">
    <property type="entry name" value="TM_pro_TauE-like"/>
</dbReference>
<evidence type="ECO:0000256" key="2">
    <source>
        <dbReference type="ARBA" id="ARBA00009142"/>
    </source>
</evidence>
<reference evidence="7" key="1">
    <citation type="submission" date="2020-09" db="EMBL/GenBank/DDBJ databases">
        <title>Draft Genome Sequence of Paenibacillus sp. WST5.</title>
        <authorList>
            <person name="Bao Z."/>
        </authorList>
    </citation>
    <scope>NUCLEOTIDE SEQUENCE</scope>
    <source>
        <strain evidence="7">WST5</strain>
    </source>
</reference>
<dbReference type="EMBL" id="JACVVD010000002">
    <property type="protein sequence ID" value="MBD0379706.1"/>
    <property type="molecule type" value="Genomic_DNA"/>
</dbReference>
<proteinExistence type="inferred from homology"/>
<keyword evidence="8" id="KW-1185">Reference proteome</keyword>